<evidence type="ECO:0000313" key="1">
    <source>
        <dbReference type="EMBL" id="AWR94032.1"/>
    </source>
</evidence>
<dbReference type="GeneID" id="36831457"/>
<sequence>MVSLKVEKGVLEENCCKFFIKDDNVLLFIDMEEVFRGLNKVEDEDLRKFYTGNLEEIGINSREHCDAIEIVRDAKGELIIKIIELTSMQGRDLHTLLNKMNFCIAFINTLVRRSLYLSANNVRYVTVFVVNPNDVDKVKEFIERNRDIITNTYRWLYYFTNTLVPEVIPCGKTVQLN</sequence>
<evidence type="ECO:0000313" key="2">
    <source>
        <dbReference type="Proteomes" id="UP000248044"/>
    </source>
</evidence>
<accession>A0A2U9IDD3</accession>
<keyword evidence="2" id="KW-1185">Reference proteome</keyword>
<dbReference type="KEGG" id="abri:DFR85_04835"/>
<dbReference type="EMBL" id="CP029289">
    <property type="protein sequence ID" value="AWR94032.1"/>
    <property type="molecule type" value="Genomic_DNA"/>
</dbReference>
<protein>
    <submittedName>
        <fullName evidence="1">Uncharacterized protein</fullName>
    </submittedName>
</protein>
<name>A0A2U9IDD3_9CREN</name>
<dbReference type="AlphaFoldDB" id="A0A2U9IDD3"/>
<dbReference type="RefSeq" id="WP_110269913.1">
    <property type="nucleotide sequence ID" value="NZ_CP029289.2"/>
</dbReference>
<dbReference type="Proteomes" id="UP000248044">
    <property type="component" value="Chromosome"/>
</dbReference>
<reference evidence="1 2" key="1">
    <citation type="submission" date="2018-05" db="EMBL/GenBank/DDBJ databases">
        <title>Complete Genome Sequences of Extremely Thermoacidophilic, Metal-Mobilizing Type-Strain Members of the Archaeal Family Sulfolobaceae: Acidianus brierleyi DSM-1651T, Acidianus sulfidivorans DSM-18786T, Metallosphaera hakonensis DSM-7519T, and Metallosphaera prunae DSM-10039T.</title>
        <authorList>
            <person name="Counts J.A."/>
            <person name="Kelly R.M."/>
        </authorList>
    </citation>
    <scope>NUCLEOTIDE SEQUENCE [LARGE SCALE GENOMIC DNA]</scope>
    <source>
        <strain evidence="1 2">DSM 1651</strain>
    </source>
</reference>
<dbReference type="OrthoDB" id="372781at2157"/>
<gene>
    <name evidence="1" type="ORF">DFR85_04835</name>
</gene>
<organism evidence="1 2">
    <name type="scientific">Acidianus brierleyi</name>
    <dbReference type="NCBI Taxonomy" id="41673"/>
    <lineage>
        <taxon>Archaea</taxon>
        <taxon>Thermoproteota</taxon>
        <taxon>Thermoprotei</taxon>
        <taxon>Sulfolobales</taxon>
        <taxon>Sulfolobaceae</taxon>
        <taxon>Acidianus</taxon>
    </lineage>
</organism>
<proteinExistence type="predicted"/>